<feature type="region of interest" description="Disordered" evidence="1">
    <location>
        <begin position="1"/>
        <end position="86"/>
    </location>
</feature>
<comment type="caution">
    <text evidence="2">The sequence shown here is derived from an EMBL/GenBank/DDBJ whole genome shotgun (WGS) entry which is preliminary data.</text>
</comment>
<protein>
    <submittedName>
        <fullName evidence="2">Uncharacterized protein</fullName>
    </submittedName>
</protein>
<feature type="compositionally biased region" description="Acidic residues" evidence="1">
    <location>
        <begin position="58"/>
        <end position="67"/>
    </location>
</feature>
<reference evidence="2 3" key="1">
    <citation type="journal article" date="2018" name="Mol. Genet. Genomics">
        <title>The red deer Cervus elaphus genome CerEla1.0: sequencing, annotating, genes, and chromosomes.</title>
        <authorList>
            <person name="Bana N.A."/>
            <person name="Nyiri A."/>
            <person name="Nagy J."/>
            <person name="Frank K."/>
            <person name="Nagy T."/>
            <person name="Steger V."/>
            <person name="Schiller M."/>
            <person name="Lakatos P."/>
            <person name="Sugar L."/>
            <person name="Horn P."/>
            <person name="Barta E."/>
            <person name="Orosz L."/>
        </authorList>
    </citation>
    <scope>NUCLEOTIDE SEQUENCE [LARGE SCALE GENOMIC DNA]</scope>
    <source>
        <strain evidence="2">Hungarian</strain>
    </source>
</reference>
<feature type="compositionally biased region" description="Polar residues" evidence="1">
    <location>
        <begin position="1"/>
        <end position="11"/>
    </location>
</feature>
<proteinExistence type="predicted"/>
<keyword evidence="3" id="KW-1185">Reference proteome</keyword>
<gene>
    <name evidence="2" type="ORF">Celaphus_00013616</name>
</gene>
<dbReference type="EMBL" id="MKHE01000002">
    <property type="protein sequence ID" value="OWK17429.1"/>
    <property type="molecule type" value="Genomic_DNA"/>
</dbReference>
<evidence type="ECO:0000313" key="3">
    <source>
        <dbReference type="Proteomes" id="UP000242450"/>
    </source>
</evidence>
<dbReference type="AlphaFoldDB" id="A0A212DGR9"/>
<accession>A0A212DGR9</accession>
<organism evidence="2 3">
    <name type="scientific">Cervus elaphus hippelaphus</name>
    <name type="common">European red deer</name>
    <dbReference type="NCBI Taxonomy" id="46360"/>
    <lineage>
        <taxon>Eukaryota</taxon>
        <taxon>Metazoa</taxon>
        <taxon>Chordata</taxon>
        <taxon>Craniata</taxon>
        <taxon>Vertebrata</taxon>
        <taxon>Euteleostomi</taxon>
        <taxon>Mammalia</taxon>
        <taxon>Eutheria</taxon>
        <taxon>Laurasiatheria</taxon>
        <taxon>Artiodactyla</taxon>
        <taxon>Ruminantia</taxon>
        <taxon>Pecora</taxon>
        <taxon>Cervidae</taxon>
        <taxon>Cervinae</taxon>
        <taxon>Cervus</taxon>
    </lineage>
</organism>
<name>A0A212DGR9_CEREH</name>
<sequence>MELQSPSSGNLQGRLREDPGLQAAELALSDMIGEHSPASGRSEENEEEEEGSSSAPSSEDEDGDSEPEDRSSSSSSSGNSSDSDSN</sequence>
<feature type="compositionally biased region" description="Low complexity" evidence="1">
    <location>
        <begin position="72"/>
        <end position="86"/>
    </location>
</feature>
<evidence type="ECO:0000313" key="2">
    <source>
        <dbReference type="EMBL" id="OWK17429.1"/>
    </source>
</evidence>
<evidence type="ECO:0000256" key="1">
    <source>
        <dbReference type="SAM" id="MobiDB-lite"/>
    </source>
</evidence>
<dbReference type="Proteomes" id="UP000242450">
    <property type="component" value="Chromosome 2"/>
</dbReference>